<evidence type="ECO:0000256" key="2">
    <source>
        <dbReference type="ARBA" id="ARBA00022723"/>
    </source>
</evidence>
<dbReference type="SMART" id="SM00449">
    <property type="entry name" value="SPRY"/>
    <property type="match status" value="1"/>
</dbReference>
<dbReference type="PROSITE" id="PS50089">
    <property type="entry name" value="ZF_RING_2"/>
    <property type="match status" value="1"/>
</dbReference>
<dbReference type="InterPro" id="IPR003879">
    <property type="entry name" value="Butyrophylin_SPRY"/>
</dbReference>
<organism evidence="10 11">
    <name type="scientific">Cyprinus carpio</name>
    <name type="common">Common carp</name>
    <dbReference type="NCBI Taxonomy" id="7962"/>
    <lineage>
        <taxon>Eukaryota</taxon>
        <taxon>Metazoa</taxon>
        <taxon>Chordata</taxon>
        <taxon>Craniata</taxon>
        <taxon>Vertebrata</taxon>
        <taxon>Euteleostomi</taxon>
        <taxon>Actinopterygii</taxon>
        <taxon>Neopterygii</taxon>
        <taxon>Teleostei</taxon>
        <taxon>Ostariophysi</taxon>
        <taxon>Cypriniformes</taxon>
        <taxon>Cyprinidae</taxon>
        <taxon>Cyprininae</taxon>
        <taxon>Cyprinus</taxon>
    </lineage>
</organism>
<dbReference type="CDD" id="cd19769">
    <property type="entry name" value="Bbox2_TRIM16-like"/>
    <property type="match status" value="1"/>
</dbReference>
<dbReference type="InterPro" id="IPR006574">
    <property type="entry name" value="PRY"/>
</dbReference>
<dbReference type="Pfam" id="PF00622">
    <property type="entry name" value="SPRY"/>
    <property type="match status" value="1"/>
</dbReference>
<dbReference type="InterPro" id="IPR058030">
    <property type="entry name" value="TRIM8/14/16/25/29/45/65_CC"/>
</dbReference>
<evidence type="ECO:0000256" key="1">
    <source>
        <dbReference type="ARBA" id="ARBA00022588"/>
    </source>
</evidence>
<dbReference type="InterPro" id="IPR051051">
    <property type="entry name" value="E3_ubiq-ligase_TRIM/RNF"/>
</dbReference>
<dbReference type="InterPro" id="IPR003877">
    <property type="entry name" value="SPRY_dom"/>
</dbReference>
<dbReference type="Ensembl" id="ENSCCRT00015004486.1">
    <property type="protein sequence ID" value="ENSCCRP00015004296.1"/>
    <property type="gene ID" value="ENSCCRG00015002429.1"/>
</dbReference>
<sequence>MAQLDGDLFSEQELTCSICLDLFSEPVSTPCGHNFCQGCIGGYWASSSVCTCPLCKRVFEERPELSINRVFAHIAQKYKEMHYDGPPQPKPRQKAVINGASLADAEQILCDVCSGKKKKAVSSCVTCTASYCEIHVLPHQQTSFYASHQLLDPHEALRGRTCQEHHRLLEVYCRTDQKCICAICVLEEHRTHTTVSVQTERASKQSYAQAELSEVEQLLSDVTHSVDRIRSELVGGIEEKREAVIGRGQSIVTQLETKLAQLRERRGRLEAQAISDDHIGFLQSFEEANSPLQDSDMDMHEVDELTLRFSLGDVKAALGEIREKLDDIRFGEVHYRHSVSSLAESESMMSVRSMRRKEWSLKDLRKLKTGHKKVKSYLEDVTLNPTTAYPFLILSDDRKQMKRGEKLQFYRNNSQRFDVWSCVLAKDGYQSGRHYWEVNVGENKDWKLGVMRESAPRKGLFDMTPAIGYYALWWSGNHLHALTAPPLAKVKVMGHLRRIGIYLDCEEGQLVFYNAKTGSEVYSFTVAFSEKLFPLFGTGDKDVPLMLMSSFVSVPE</sequence>
<dbReference type="GO" id="GO:0045087">
    <property type="term" value="P:innate immune response"/>
    <property type="evidence" value="ECO:0007669"/>
    <property type="project" value="UniProtKB-KW"/>
</dbReference>
<proteinExistence type="predicted"/>
<evidence type="ECO:0000313" key="10">
    <source>
        <dbReference type="Ensembl" id="ENSCCRP00015004296.1"/>
    </source>
</evidence>
<dbReference type="Gene3D" id="3.30.160.60">
    <property type="entry name" value="Classic Zinc Finger"/>
    <property type="match status" value="1"/>
</dbReference>
<accession>A0A8C1SBQ2</accession>
<evidence type="ECO:0000256" key="5">
    <source>
        <dbReference type="ARBA" id="ARBA00022859"/>
    </source>
</evidence>
<dbReference type="Proteomes" id="UP000694700">
    <property type="component" value="Unplaced"/>
</dbReference>
<dbReference type="SMART" id="SM00589">
    <property type="entry name" value="PRY"/>
    <property type="match status" value="1"/>
</dbReference>
<dbReference type="GO" id="GO:0005737">
    <property type="term" value="C:cytoplasm"/>
    <property type="evidence" value="ECO:0007669"/>
    <property type="project" value="UniProtKB-ARBA"/>
</dbReference>
<dbReference type="Gene3D" id="2.60.120.920">
    <property type="match status" value="1"/>
</dbReference>
<feature type="domain" description="B box-type" evidence="8">
    <location>
        <begin position="157"/>
        <end position="197"/>
    </location>
</feature>
<dbReference type="SMART" id="SM00184">
    <property type="entry name" value="RING"/>
    <property type="match status" value="1"/>
</dbReference>
<dbReference type="SUPFAM" id="SSF57845">
    <property type="entry name" value="B-box zinc-binding domain"/>
    <property type="match status" value="1"/>
</dbReference>
<dbReference type="FunFam" id="2.60.120.920:FF:000004">
    <property type="entry name" value="Butyrophilin subfamily 1 member A1"/>
    <property type="match status" value="1"/>
</dbReference>
<dbReference type="InterPro" id="IPR000315">
    <property type="entry name" value="Znf_B-box"/>
</dbReference>
<reference evidence="10" key="1">
    <citation type="submission" date="2025-08" db="UniProtKB">
        <authorList>
            <consortium name="Ensembl"/>
        </authorList>
    </citation>
    <scope>IDENTIFICATION</scope>
</reference>
<evidence type="ECO:0000256" key="3">
    <source>
        <dbReference type="ARBA" id="ARBA00022771"/>
    </source>
</evidence>
<dbReference type="PROSITE" id="PS00518">
    <property type="entry name" value="ZF_RING_1"/>
    <property type="match status" value="1"/>
</dbReference>
<dbReference type="Gene3D" id="4.10.830.40">
    <property type="match status" value="1"/>
</dbReference>
<dbReference type="PROSITE" id="PS50119">
    <property type="entry name" value="ZF_BBOX"/>
    <property type="match status" value="1"/>
</dbReference>
<dbReference type="InterPro" id="IPR027370">
    <property type="entry name" value="Znf-RING_euk"/>
</dbReference>
<dbReference type="PRINTS" id="PR01407">
    <property type="entry name" value="BUTYPHLNCDUF"/>
</dbReference>
<dbReference type="PROSITE" id="PS50188">
    <property type="entry name" value="B302_SPRY"/>
    <property type="match status" value="1"/>
</dbReference>
<dbReference type="PANTHER" id="PTHR25465:SF32">
    <property type="entry name" value="BLOODTHIRSTY-RELATED GENE FAMILY, MEMBER 16 ISOFORM X1-RELATED"/>
    <property type="match status" value="1"/>
</dbReference>
<keyword evidence="1" id="KW-0399">Innate immunity</keyword>
<keyword evidence="5" id="KW-0391">Immunity</keyword>
<dbReference type="Pfam" id="PF00643">
    <property type="entry name" value="zf-B_box"/>
    <property type="match status" value="1"/>
</dbReference>
<keyword evidence="2" id="KW-0479">Metal-binding</keyword>
<dbReference type="Pfam" id="PF13765">
    <property type="entry name" value="PRY"/>
    <property type="match status" value="1"/>
</dbReference>
<evidence type="ECO:0000259" key="7">
    <source>
        <dbReference type="PROSITE" id="PS50089"/>
    </source>
</evidence>
<dbReference type="CDD" id="cd13733">
    <property type="entry name" value="SPRY_PRY_C-I_1"/>
    <property type="match status" value="1"/>
</dbReference>
<feature type="domain" description="RING-type" evidence="7">
    <location>
        <begin position="16"/>
        <end position="56"/>
    </location>
</feature>
<dbReference type="InterPro" id="IPR043136">
    <property type="entry name" value="B30.2/SPRY_sf"/>
</dbReference>
<dbReference type="InterPro" id="IPR017907">
    <property type="entry name" value="Znf_RING_CS"/>
</dbReference>
<dbReference type="InterPro" id="IPR001841">
    <property type="entry name" value="Znf_RING"/>
</dbReference>
<dbReference type="AlphaFoldDB" id="A0A8C1SBQ2"/>
<dbReference type="Pfam" id="PF25600">
    <property type="entry name" value="TRIM_CC"/>
    <property type="match status" value="1"/>
</dbReference>
<evidence type="ECO:0000259" key="8">
    <source>
        <dbReference type="PROSITE" id="PS50119"/>
    </source>
</evidence>
<dbReference type="InterPro" id="IPR001870">
    <property type="entry name" value="B30.2/SPRY"/>
</dbReference>
<dbReference type="SUPFAM" id="SSF49899">
    <property type="entry name" value="Concanavalin A-like lectins/glucanases"/>
    <property type="match status" value="1"/>
</dbReference>
<name>A0A8C1SBQ2_CYPCA</name>
<protein>
    <submittedName>
        <fullName evidence="10">Bloodthirsty-related gene family, member 30</fullName>
    </submittedName>
</protein>
<feature type="domain" description="B30.2/SPRY" evidence="9">
    <location>
        <begin position="360"/>
        <end position="554"/>
    </location>
</feature>
<keyword evidence="3 6" id="KW-0863">Zinc-finger</keyword>
<evidence type="ECO:0000259" key="9">
    <source>
        <dbReference type="PROSITE" id="PS50188"/>
    </source>
</evidence>
<dbReference type="Gene3D" id="3.30.40.10">
    <property type="entry name" value="Zinc/RING finger domain, C3HC4 (zinc finger)"/>
    <property type="match status" value="1"/>
</dbReference>
<keyword evidence="4" id="KW-0862">Zinc</keyword>
<dbReference type="InterPro" id="IPR013083">
    <property type="entry name" value="Znf_RING/FYVE/PHD"/>
</dbReference>
<dbReference type="PANTHER" id="PTHR25465">
    <property type="entry name" value="B-BOX DOMAIN CONTAINING"/>
    <property type="match status" value="1"/>
</dbReference>
<dbReference type="InterPro" id="IPR013320">
    <property type="entry name" value="ConA-like_dom_sf"/>
</dbReference>
<evidence type="ECO:0000256" key="6">
    <source>
        <dbReference type="PROSITE-ProRule" id="PRU00024"/>
    </source>
</evidence>
<evidence type="ECO:0000256" key="4">
    <source>
        <dbReference type="ARBA" id="ARBA00022833"/>
    </source>
</evidence>
<evidence type="ECO:0000313" key="11">
    <source>
        <dbReference type="Proteomes" id="UP000694700"/>
    </source>
</evidence>
<dbReference type="GO" id="GO:0008270">
    <property type="term" value="F:zinc ion binding"/>
    <property type="evidence" value="ECO:0007669"/>
    <property type="project" value="UniProtKB-KW"/>
</dbReference>
<dbReference type="Pfam" id="PF13445">
    <property type="entry name" value="zf-RING_UBOX"/>
    <property type="match status" value="1"/>
</dbReference>
<dbReference type="SUPFAM" id="SSF57850">
    <property type="entry name" value="RING/U-box"/>
    <property type="match status" value="1"/>
</dbReference>
<dbReference type="SMART" id="SM00336">
    <property type="entry name" value="BBOX"/>
    <property type="match status" value="2"/>
</dbReference>